<dbReference type="PROSITE" id="PS00108">
    <property type="entry name" value="PROTEIN_KINASE_ST"/>
    <property type="match status" value="1"/>
</dbReference>
<dbReference type="PANTHER" id="PTHR22984:SF11">
    <property type="entry name" value="AURORA KINASE-RELATED"/>
    <property type="match status" value="1"/>
</dbReference>
<dbReference type="InterPro" id="IPR011009">
    <property type="entry name" value="Kinase-like_dom_sf"/>
</dbReference>
<dbReference type="GO" id="GO:0005737">
    <property type="term" value="C:cytoplasm"/>
    <property type="evidence" value="ECO:0007669"/>
    <property type="project" value="TreeGrafter"/>
</dbReference>
<organism evidence="11 12">
    <name type="scientific">Cyclopterus lumpus</name>
    <name type="common">Lumpsucker</name>
    <dbReference type="NCBI Taxonomy" id="8103"/>
    <lineage>
        <taxon>Eukaryota</taxon>
        <taxon>Metazoa</taxon>
        <taxon>Chordata</taxon>
        <taxon>Craniata</taxon>
        <taxon>Vertebrata</taxon>
        <taxon>Euteleostomi</taxon>
        <taxon>Actinopterygii</taxon>
        <taxon>Neopterygii</taxon>
        <taxon>Teleostei</taxon>
        <taxon>Neoteleostei</taxon>
        <taxon>Acanthomorphata</taxon>
        <taxon>Eupercaria</taxon>
        <taxon>Perciformes</taxon>
        <taxon>Cottioidei</taxon>
        <taxon>Cottales</taxon>
        <taxon>Cyclopteridae</taxon>
        <taxon>Cyclopterus</taxon>
    </lineage>
</organism>
<comment type="catalytic activity">
    <reaction evidence="9">
        <text>L-seryl-[protein] + ATP = O-phospho-L-seryl-[protein] + ADP + H(+)</text>
        <dbReference type="Rhea" id="RHEA:17989"/>
        <dbReference type="Rhea" id="RHEA-COMP:9863"/>
        <dbReference type="Rhea" id="RHEA-COMP:11604"/>
        <dbReference type="ChEBI" id="CHEBI:15378"/>
        <dbReference type="ChEBI" id="CHEBI:29999"/>
        <dbReference type="ChEBI" id="CHEBI:30616"/>
        <dbReference type="ChEBI" id="CHEBI:83421"/>
        <dbReference type="ChEBI" id="CHEBI:456216"/>
        <dbReference type="EC" id="2.7.11.1"/>
    </reaction>
</comment>
<keyword evidence="4" id="KW-0808">Transferase</keyword>
<keyword evidence="6" id="KW-0418">Kinase</keyword>
<dbReference type="Proteomes" id="UP000694565">
    <property type="component" value="Unplaced"/>
</dbReference>
<comment type="catalytic activity">
    <reaction evidence="8">
        <text>L-threonyl-[protein] + ATP = O-phospho-L-threonyl-[protein] + ADP + H(+)</text>
        <dbReference type="Rhea" id="RHEA:46608"/>
        <dbReference type="Rhea" id="RHEA-COMP:11060"/>
        <dbReference type="Rhea" id="RHEA-COMP:11605"/>
        <dbReference type="ChEBI" id="CHEBI:15378"/>
        <dbReference type="ChEBI" id="CHEBI:30013"/>
        <dbReference type="ChEBI" id="CHEBI:30616"/>
        <dbReference type="ChEBI" id="CHEBI:61977"/>
        <dbReference type="ChEBI" id="CHEBI:456216"/>
        <dbReference type="EC" id="2.7.11.1"/>
    </reaction>
</comment>
<dbReference type="InterPro" id="IPR051138">
    <property type="entry name" value="PIM_Ser/Thr_kinase"/>
</dbReference>
<evidence type="ECO:0000256" key="3">
    <source>
        <dbReference type="ARBA" id="ARBA00022527"/>
    </source>
</evidence>
<keyword evidence="12" id="KW-1185">Reference proteome</keyword>
<dbReference type="PANTHER" id="PTHR22984">
    <property type="entry name" value="SERINE/THREONINE-PROTEIN KINASE PIM"/>
    <property type="match status" value="1"/>
</dbReference>
<dbReference type="AlphaFoldDB" id="A0A8C2Z4Y9"/>
<dbReference type="SUPFAM" id="SSF56112">
    <property type="entry name" value="Protein kinase-like (PK-like)"/>
    <property type="match status" value="1"/>
</dbReference>
<dbReference type="InterPro" id="IPR000719">
    <property type="entry name" value="Prot_kinase_dom"/>
</dbReference>
<dbReference type="PROSITE" id="PS50011">
    <property type="entry name" value="PROTEIN_KINASE_DOM"/>
    <property type="match status" value="1"/>
</dbReference>
<evidence type="ECO:0000256" key="5">
    <source>
        <dbReference type="ARBA" id="ARBA00022741"/>
    </source>
</evidence>
<evidence type="ECO:0000256" key="8">
    <source>
        <dbReference type="ARBA" id="ARBA00047899"/>
    </source>
</evidence>
<dbReference type="GO" id="GO:0004674">
    <property type="term" value="F:protein serine/threonine kinase activity"/>
    <property type="evidence" value="ECO:0007669"/>
    <property type="project" value="UniProtKB-KW"/>
</dbReference>
<evidence type="ECO:0000256" key="1">
    <source>
        <dbReference type="ARBA" id="ARBA00005505"/>
    </source>
</evidence>
<dbReference type="SMART" id="SM00220">
    <property type="entry name" value="S_TKc"/>
    <property type="match status" value="1"/>
</dbReference>
<dbReference type="GO" id="GO:0043066">
    <property type="term" value="P:negative regulation of apoptotic process"/>
    <property type="evidence" value="ECO:0007669"/>
    <property type="project" value="TreeGrafter"/>
</dbReference>
<dbReference type="EC" id="2.7.11.1" evidence="2"/>
<evidence type="ECO:0000256" key="7">
    <source>
        <dbReference type="ARBA" id="ARBA00022840"/>
    </source>
</evidence>
<keyword evidence="3" id="KW-0723">Serine/threonine-protein kinase</keyword>
<dbReference type="GeneTree" id="ENSGT00950000182996"/>
<sequence length="164" mass="19241">MKTCPSILLSDPSTLFFVFQIIMKQLVDAAIDLQEKHIFHRDIKTENLLIETGMKLPRVRVIDFGLSCFSEEDDVYSTFYGTDVPPEWASRQEYKAGPTTVFQIGMVLFYMRKKVSFRPGMTFVKLNETKWLSKNGKDFFKACICEDPDTRFTLDQLKHHRWLR</sequence>
<evidence type="ECO:0000256" key="9">
    <source>
        <dbReference type="ARBA" id="ARBA00048679"/>
    </source>
</evidence>
<proteinExistence type="inferred from homology"/>
<evidence type="ECO:0000256" key="6">
    <source>
        <dbReference type="ARBA" id="ARBA00022777"/>
    </source>
</evidence>
<dbReference type="InterPro" id="IPR008271">
    <property type="entry name" value="Ser/Thr_kinase_AS"/>
</dbReference>
<dbReference type="GO" id="GO:0005524">
    <property type="term" value="F:ATP binding"/>
    <property type="evidence" value="ECO:0007669"/>
    <property type="project" value="UniProtKB-KW"/>
</dbReference>
<dbReference type="Gene3D" id="1.10.510.10">
    <property type="entry name" value="Transferase(Phosphotransferase) domain 1"/>
    <property type="match status" value="1"/>
</dbReference>
<reference evidence="11" key="2">
    <citation type="submission" date="2025-09" db="UniProtKB">
        <authorList>
            <consortium name="Ensembl"/>
        </authorList>
    </citation>
    <scope>IDENTIFICATION</scope>
</reference>
<evidence type="ECO:0000256" key="2">
    <source>
        <dbReference type="ARBA" id="ARBA00012513"/>
    </source>
</evidence>
<comment type="similarity">
    <text evidence="1">Belongs to the protein kinase superfamily. CAMK Ser/Thr protein kinase family. PIM subfamily.</text>
</comment>
<protein>
    <recommendedName>
        <fullName evidence="2">non-specific serine/threonine protein kinase</fullName>
        <ecNumber evidence="2">2.7.11.1</ecNumber>
    </recommendedName>
</protein>
<evidence type="ECO:0000313" key="12">
    <source>
        <dbReference type="Proteomes" id="UP000694565"/>
    </source>
</evidence>
<dbReference type="GO" id="GO:0007346">
    <property type="term" value="P:regulation of mitotic cell cycle"/>
    <property type="evidence" value="ECO:0007669"/>
    <property type="project" value="TreeGrafter"/>
</dbReference>
<keyword evidence="7" id="KW-0067">ATP-binding</keyword>
<dbReference type="Pfam" id="PF00069">
    <property type="entry name" value="Pkinase"/>
    <property type="match status" value="1"/>
</dbReference>
<accession>A0A8C2Z4Y9</accession>
<dbReference type="Ensembl" id="ENSCLMT00005021064.1">
    <property type="protein sequence ID" value="ENSCLMP00005020034.1"/>
    <property type="gene ID" value="ENSCLMG00005010018.1"/>
</dbReference>
<evidence type="ECO:0000259" key="10">
    <source>
        <dbReference type="PROSITE" id="PS50011"/>
    </source>
</evidence>
<name>A0A8C2Z4Y9_CYCLU</name>
<evidence type="ECO:0000256" key="4">
    <source>
        <dbReference type="ARBA" id="ARBA00022679"/>
    </source>
</evidence>
<evidence type="ECO:0000313" key="11">
    <source>
        <dbReference type="Ensembl" id="ENSCLMP00005020034.1"/>
    </source>
</evidence>
<reference evidence="11" key="1">
    <citation type="submission" date="2025-08" db="UniProtKB">
        <authorList>
            <consortium name="Ensembl"/>
        </authorList>
    </citation>
    <scope>IDENTIFICATION</scope>
</reference>
<feature type="domain" description="Protein kinase" evidence="10">
    <location>
        <begin position="1"/>
        <end position="163"/>
    </location>
</feature>
<keyword evidence="5" id="KW-0547">Nucleotide-binding</keyword>